<comment type="cofactor">
    <cofactor evidence="1">
        <name>FAD</name>
        <dbReference type="ChEBI" id="CHEBI:57692"/>
    </cofactor>
</comment>
<reference evidence="8" key="1">
    <citation type="submission" date="2020-11" db="EMBL/GenBank/DDBJ databases">
        <authorList>
            <consortium name="DOE Joint Genome Institute"/>
            <person name="Ahrendt S."/>
            <person name="Riley R."/>
            <person name="Andreopoulos W."/>
            <person name="Labutti K."/>
            <person name="Pangilinan J."/>
            <person name="Ruiz-Duenas F.J."/>
            <person name="Barrasa J.M."/>
            <person name="Sanchez-Garcia M."/>
            <person name="Camarero S."/>
            <person name="Miyauchi S."/>
            <person name="Serrano A."/>
            <person name="Linde D."/>
            <person name="Babiker R."/>
            <person name="Drula E."/>
            <person name="Ayuso-Fernandez I."/>
            <person name="Pacheco R."/>
            <person name="Padilla G."/>
            <person name="Ferreira P."/>
            <person name="Barriuso J."/>
            <person name="Kellner H."/>
            <person name="Castanera R."/>
            <person name="Alfaro M."/>
            <person name="Ramirez L."/>
            <person name="Pisabarro A.G."/>
            <person name="Kuo A."/>
            <person name="Tritt A."/>
            <person name="Lipzen A."/>
            <person name="He G."/>
            <person name="Yan M."/>
            <person name="Ng V."/>
            <person name="Cullen D."/>
            <person name="Martin F."/>
            <person name="Rosso M.-N."/>
            <person name="Henrissat B."/>
            <person name="Hibbett D."/>
            <person name="Martinez A.T."/>
            <person name="Grigoriev I.V."/>
        </authorList>
    </citation>
    <scope>NUCLEOTIDE SEQUENCE</scope>
    <source>
        <strain evidence="8">ATCC 90797</strain>
    </source>
</reference>
<dbReference type="InterPro" id="IPR050775">
    <property type="entry name" value="FAD-binding_Monooxygenases"/>
</dbReference>
<evidence type="ECO:0000256" key="5">
    <source>
        <dbReference type="ARBA" id="ARBA00022857"/>
    </source>
</evidence>
<keyword evidence="3" id="KW-0285">Flavoprotein</keyword>
<accession>A0A9P6ABV4</accession>
<keyword evidence="9" id="KW-1185">Reference proteome</keyword>
<evidence type="ECO:0000256" key="7">
    <source>
        <dbReference type="ARBA" id="ARBA00023033"/>
    </source>
</evidence>
<dbReference type="Gene3D" id="3.50.50.60">
    <property type="entry name" value="FAD/NAD(P)-binding domain"/>
    <property type="match status" value="1"/>
</dbReference>
<dbReference type="AlphaFoldDB" id="A0A9P6ABV4"/>
<name>A0A9P6ABV4_PLEER</name>
<keyword evidence="7" id="KW-0503">Monooxygenase</keyword>
<dbReference type="EMBL" id="MU154521">
    <property type="protein sequence ID" value="KAF9502079.1"/>
    <property type="molecule type" value="Genomic_DNA"/>
</dbReference>
<keyword evidence="4" id="KW-0274">FAD</keyword>
<evidence type="ECO:0000256" key="2">
    <source>
        <dbReference type="ARBA" id="ARBA00010139"/>
    </source>
</evidence>
<dbReference type="PANTHER" id="PTHR43098:SF3">
    <property type="entry name" value="L-ORNITHINE N(5)-MONOOXYGENASE-RELATED"/>
    <property type="match status" value="1"/>
</dbReference>
<dbReference type="InterPro" id="IPR036188">
    <property type="entry name" value="FAD/NAD-bd_sf"/>
</dbReference>
<keyword evidence="6" id="KW-0560">Oxidoreductase</keyword>
<evidence type="ECO:0000256" key="6">
    <source>
        <dbReference type="ARBA" id="ARBA00023002"/>
    </source>
</evidence>
<dbReference type="OrthoDB" id="66881at2759"/>
<dbReference type="PANTHER" id="PTHR43098">
    <property type="entry name" value="L-ORNITHINE N(5)-MONOOXYGENASE-RELATED"/>
    <property type="match status" value="1"/>
</dbReference>
<dbReference type="Proteomes" id="UP000807025">
    <property type="component" value="Unassembled WGS sequence"/>
</dbReference>
<proteinExistence type="inferred from homology"/>
<evidence type="ECO:0000313" key="8">
    <source>
        <dbReference type="EMBL" id="KAF9502079.1"/>
    </source>
</evidence>
<evidence type="ECO:0000313" key="9">
    <source>
        <dbReference type="Proteomes" id="UP000807025"/>
    </source>
</evidence>
<keyword evidence="5" id="KW-0521">NADP</keyword>
<organism evidence="8 9">
    <name type="scientific">Pleurotus eryngii</name>
    <name type="common">Boletus of the steppes</name>
    <dbReference type="NCBI Taxonomy" id="5323"/>
    <lineage>
        <taxon>Eukaryota</taxon>
        <taxon>Fungi</taxon>
        <taxon>Dikarya</taxon>
        <taxon>Basidiomycota</taxon>
        <taxon>Agaricomycotina</taxon>
        <taxon>Agaricomycetes</taxon>
        <taxon>Agaricomycetidae</taxon>
        <taxon>Agaricales</taxon>
        <taxon>Pleurotineae</taxon>
        <taxon>Pleurotaceae</taxon>
        <taxon>Pleurotus</taxon>
    </lineage>
</organism>
<comment type="caution">
    <text evidence="8">The sequence shown here is derived from an EMBL/GenBank/DDBJ whole genome shotgun (WGS) entry which is preliminary data.</text>
</comment>
<gene>
    <name evidence="8" type="ORF">BDN71DRAFT_1500229</name>
</gene>
<sequence>MKKGQLKAFADRKKSCAGHSYDFTDRNMTDCTPEEQNELYEQLYARGGFYLFAGFREIYTDDAANDWVYAMWRDKVRAHINNPWMQEKLAPTIKPYPFGTKRFPLEQNYYDLFSRQNVSLIDVNENSIAQITPKGIQTADGVEHEFDIIVLATGFDAITGNMTQIGIRGTEGATIFDKWTAFTRTYLGLMTTNFPNTFLTYGTQGPTALSNGPHGRCDWIVHCPQFVRAHGFSRIHVKKEAEEAYTKLVGDLGDRGLWMKVKSWYTGANIPGKTIQHLDFSGGVAAAGAACVVEKI</sequence>
<dbReference type="SUPFAM" id="SSF51905">
    <property type="entry name" value="FAD/NAD(P)-binding domain"/>
    <property type="match status" value="1"/>
</dbReference>
<comment type="similarity">
    <text evidence="2">Belongs to the FAD-binding monooxygenase family.</text>
</comment>
<evidence type="ECO:0000256" key="3">
    <source>
        <dbReference type="ARBA" id="ARBA00022630"/>
    </source>
</evidence>
<dbReference type="GO" id="GO:0004497">
    <property type="term" value="F:monooxygenase activity"/>
    <property type="evidence" value="ECO:0007669"/>
    <property type="project" value="UniProtKB-KW"/>
</dbReference>
<protein>
    <submittedName>
        <fullName evidence="8">Uncharacterized protein</fullName>
    </submittedName>
</protein>
<evidence type="ECO:0000256" key="4">
    <source>
        <dbReference type="ARBA" id="ARBA00022827"/>
    </source>
</evidence>
<evidence type="ECO:0000256" key="1">
    <source>
        <dbReference type="ARBA" id="ARBA00001974"/>
    </source>
</evidence>